<evidence type="ECO:0000313" key="2">
    <source>
        <dbReference type="Proteomes" id="UP000694892"/>
    </source>
</evidence>
<sequence>MRVGRGRVNLCMYGRWVSFGEVELDGHLLLLYIPIQLWKKGVKVGILSTESVRILLETPFHVQLFSTSDFFCTFFGGLNKGKLDN</sequence>
<reference evidence="2" key="1">
    <citation type="journal article" date="2016" name="Nature">
        <title>Genome evolution in the allotetraploid frog Xenopus laevis.</title>
        <authorList>
            <person name="Session A.M."/>
            <person name="Uno Y."/>
            <person name="Kwon T."/>
            <person name="Chapman J.A."/>
            <person name="Toyoda A."/>
            <person name="Takahashi S."/>
            <person name="Fukui A."/>
            <person name="Hikosaka A."/>
            <person name="Suzuki A."/>
            <person name="Kondo M."/>
            <person name="van Heeringen S.J."/>
            <person name="Quigley I."/>
            <person name="Heinz S."/>
            <person name="Ogino H."/>
            <person name="Ochi H."/>
            <person name="Hellsten U."/>
            <person name="Lyons J.B."/>
            <person name="Simakov O."/>
            <person name="Putnam N."/>
            <person name="Stites J."/>
            <person name="Kuroki Y."/>
            <person name="Tanaka T."/>
            <person name="Michiue T."/>
            <person name="Watanabe M."/>
            <person name="Bogdanovic O."/>
            <person name="Lister R."/>
            <person name="Georgiou G."/>
            <person name="Paranjpe S.S."/>
            <person name="van Kruijsbergen I."/>
            <person name="Shu S."/>
            <person name="Carlson J."/>
            <person name="Kinoshita T."/>
            <person name="Ohta Y."/>
            <person name="Mawaribuchi S."/>
            <person name="Jenkins J."/>
            <person name="Grimwood J."/>
            <person name="Schmutz J."/>
            <person name="Mitros T."/>
            <person name="Mozaffari S.V."/>
            <person name="Suzuki Y."/>
            <person name="Haramoto Y."/>
            <person name="Yamamoto T.S."/>
            <person name="Takagi C."/>
            <person name="Heald R."/>
            <person name="Miller K."/>
            <person name="Haudenschild C."/>
            <person name="Kitzman J."/>
            <person name="Nakayama T."/>
            <person name="Izutsu Y."/>
            <person name="Robert J."/>
            <person name="Fortriede J."/>
            <person name="Burns K."/>
            <person name="Lotay V."/>
            <person name="Karimi K."/>
            <person name="Yasuoka Y."/>
            <person name="Dichmann D.S."/>
            <person name="Flajnik M.F."/>
            <person name="Houston D.W."/>
            <person name="Shendure J."/>
            <person name="DuPasquier L."/>
            <person name="Vize P.D."/>
            <person name="Zorn A.M."/>
            <person name="Ito M."/>
            <person name="Marcotte E.M."/>
            <person name="Wallingford J.B."/>
            <person name="Ito Y."/>
            <person name="Asashima M."/>
            <person name="Ueno N."/>
            <person name="Matsuda Y."/>
            <person name="Veenstra G.J."/>
            <person name="Fujiyama A."/>
            <person name="Harland R.M."/>
            <person name="Taira M."/>
            <person name="Rokhsar D.S."/>
        </authorList>
    </citation>
    <scope>NUCLEOTIDE SEQUENCE [LARGE SCALE GENOMIC DNA]</scope>
    <source>
        <strain evidence="2">J</strain>
    </source>
</reference>
<gene>
    <name evidence="1" type="ORF">XELAEV_18037424mg</name>
</gene>
<organism evidence="1 2">
    <name type="scientific">Xenopus laevis</name>
    <name type="common">African clawed frog</name>
    <dbReference type="NCBI Taxonomy" id="8355"/>
    <lineage>
        <taxon>Eukaryota</taxon>
        <taxon>Metazoa</taxon>
        <taxon>Chordata</taxon>
        <taxon>Craniata</taxon>
        <taxon>Vertebrata</taxon>
        <taxon>Euteleostomi</taxon>
        <taxon>Amphibia</taxon>
        <taxon>Batrachia</taxon>
        <taxon>Anura</taxon>
        <taxon>Pipoidea</taxon>
        <taxon>Pipidae</taxon>
        <taxon>Xenopodinae</taxon>
        <taxon>Xenopus</taxon>
        <taxon>Xenopus</taxon>
    </lineage>
</organism>
<proteinExistence type="predicted"/>
<dbReference type="AlphaFoldDB" id="A0A974HA64"/>
<accession>A0A974HA64</accession>
<name>A0A974HA64_XENLA</name>
<dbReference type="EMBL" id="CM004479">
    <property type="protein sequence ID" value="OCT70503.1"/>
    <property type="molecule type" value="Genomic_DNA"/>
</dbReference>
<evidence type="ECO:0000313" key="1">
    <source>
        <dbReference type="EMBL" id="OCT70503.1"/>
    </source>
</evidence>
<dbReference type="Proteomes" id="UP000694892">
    <property type="component" value="Chromosome 7S"/>
</dbReference>
<protein>
    <submittedName>
        <fullName evidence="1">Uncharacterized protein</fullName>
    </submittedName>
</protein>